<dbReference type="EMBL" id="GGFK01015718">
    <property type="protein sequence ID" value="MBW49039.1"/>
    <property type="molecule type" value="Transcribed_RNA"/>
</dbReference>
<evidence type="ECO:0000313" key="1">
    <source>
        <dbReference type="EMBL" id="MBW49039.1"/>
    </source>
</evidence>
<proteinExistence type="predicted"/>
<name>A0A2M4B7K9_9DIPT</name>
<accession>A0A2M4B7K9</accession>
<sequence length="68" mass="7536">MNGIRKPNYSLYFSLSFSLSPSLSLALADLFPTAAVPWPIHTLASSSRPSAFSRLPKSLRTQYRSGLY</sequence>
<reference evidence="1" key="1">
    <citation type="submission" date="2018-01" db="EMBL/GenBank/DDBJ databases">
        <title>An insight into the sialome of Amazonian anophelines.</title>
        <authorList>
            <person name="Ribeiro J.M."/>
            <person name="Scarpassa V."/>
            <person name="Calvo E."/>
        </authorList>
    </citation>
    <scope>NUCLEOTIDE SEQUENCE</scope>
    <source>
        <tissue evidence="1">Salivary glands</tissue>
    </source>
</reference>
<protein>
    <submittedName>
        <fullName evidence="1">Putative secreted protein</fullName>
    </submittedName>
</protein>
<dbReference type="AlphaFoldDB" id="A0A2M4B7K9"/>
<organism evidence="1">
    <name type="scientific">Anopheles triannulatus</name>
    <dbReference type="NCBI Taxonomy" id="58253"/>
    <lineage>
        <taxon>Eukaryota</taxon>
        <taxon>Metazoa</taxon>
        <taxon>Ecdysozoa</taxon>
        <taxon>Arthropoda</taxon>
        <taxon>Hexapoda</taxon>
        <taxon>Insecta</taxon>
        <taxon>Pterygota</taxon>
        <taxon>Neoptera</taxon>
        <taxon>Endopterygota</taxon>
        <taxon>Diptera</taxon>
        <taxon>Nematocera</taxon>
        <taxon>Culicoidea</taxon>
        <taxon>Culicidae</taxon>
        <taxon>Anophelinae</taxon>
        <taxon>Anopheles</taxon>
    </lineage>
</organism>